<accession>A0A9D9DLC0</accession>
<dbReference type="PANTHER" id="PTHR13767:SF2">
    <property type="entry name" value="PSEUDOURIDYLATE SYNTHASE TRUB1"/>
    <property type="match status" value="1"/>
</dbReference>
<feature type="domain" description="tRNA pseudouridylate synthase B C-terminal" evidence="7">
    <location>
        <begin position="203"/>
        <end position="244"/>
    </location>
</feature>
<gene>
    <name evidence="5 8" type="primary">truB</name>
    <name evidence="8" type="ORF">IAC68_05985</name>
</gene>
<evidence type="ECO:0000256" key="1">
    <source>
        <dbReference type="ARBA" id="ARBA00000385"/>
    </source>
</evidence>
<dbReference type="EC" id="5.4.99.25" evidence="5"/>
<organism evidence="8 9">
    <name type="scientific">Candidatus Egerieousia excrementavium</name>
    <dbReference type="NCBI Taxonomy" id="2840778"/>
    <lineage>
        <taxon>Bacteria</taxon>
        <taxon>Pseudomonadati</taxon>
        <taxon>Bacteroidota</taxon>
        <taxon>Bacteroidia</taxon>
        <taxon>Bacteroidales</taxon>
        <taxon>Candidatus Egerieousia</taxon>
    </lineage>
</organism>
<protein>
    <recommendedName>
        <fullName evidence="5">tRNA pseudouridine synthase B</fullName>
        <ecNumber evidence="5">5.4.99.25</ecNumber>
    </recommendedName>
    <alternativeName>
        <fullName evidence="5">tRNA pseudouridine(55) synthase</fullName>
        <shortName evidence="5">Psi55 synthase</shortName>
    </alternativeName>
    <alternativeName>
        <fullName evidence="5">tRNA pseudouridylate synthase</fullName>
    </alternativeName>
    <alternativeName>
        <fullName evidence="5">tRNA-uridine isomerase</fullName>
    </alternativeName>
</protein>
<evidence type="ECO:0000313" key="8">
    <source>
        <dbReference type="EMBL" id="MBO8429461.1"/>
    </source>
</evidence>
<evidence type="ECO:0000256" key="4">
    <source>
        <dbReference type="ARBA" id="ARBA00023235"/>
    </source>
</evidence>
<reference evidence="8" key="2">
    <citation type="journal article" date="2021" name="PeerJ">
        <title>Extensive microbial diversity within the chicken gut microbiome revealed by metagenomics and culture.</title>
        <authorList>
            <person name="Gilroy R."/>
            <person name="Ravi A."/>
            <person name="Getino M."/>
            <person name="Pursley I."/>
            <person name="Horton D.L."/>
            <person name="Alikhan N.F."/>
            <person name="Baker D."/>
            <person name="Gharbi K."/>
            <person name="Hall N."/>
            <person name="Watson M."/>
            <person name="Adriaenssens E.M."/>
            <person name="Foster-Nyarko E."/>
            <person name="Jarju S."/>
            <person name="Secka A."/>
            <person name="Antonio M."/>
            <person name="Oren A."/>
            <person name="Chaudhuri R.R."/>
            <person name="La Ragione R."/>
            <person name="Hildebrand F."/>
            <person name="Pallen M.J."/>
        </authorList>
    </citation>
    <scope>NUCLEOTIDE SEQUENCE</scope>
    <source>
        <strain evidence="8">15467</strain>
    </source>
</reference>
<reference evidence="8" key="1">
    <citation type="submission" date="2020-10" db="EMBL/GenBank/DDBJ databases">
        <authorList>
            <person name="Gilroy R."/>
        </authorList>
    </citation>
    <scope>NUCLEOTIDE SEQUENCE</scope>
    <source>
        <strain evidence="8">15467</strain>
    </source>
</reference>
<dbReference type="NCBIfam" id="TIGR00431">
    <property type="entry name" value="TruB"/>
    <property type="match status" value="1"/>
</dbReference>
<dbReference type="AlphaFoldDB" id="A0A9D9DLC0"/>
<comment type="function">
    <text evidence="5">Responsible for synthesis of pseudouridine from uracil-55 in the psi GC loop of transfer RNAs.</text>
</comment>
<evidence type="ECO:0000256" key="3">
    <source>
        <dbReference type="ARBA" id="ARBA00022694"/>
    </source>
</evidence>
<feature type="active site" description="Nucleophile" evidence="5">
    <location>
        <position position="69"/>
    </location>
</feature>
<name>A0A9D9DLC0_9BACT</name>
<dbReference type="GO" id="GO:0003723">
    <property type="term" value="F:RNA binding"/>
    <property type="evidence" value="ECO:0007669"/>
    <property type="project" value="InterPro"/>
</dbReference>
<comment type="similarity">
    <text evidence="2 5">Belongs to the pseudouridine synthase TruB family. Type 1 subfamily.</text>
</comment>
<dbReference type="GO" id="GO:0031119">
    <property type="term" value="P:tRNA pseudouridine synthesis"/>
    <property type="evidence" value="ECO:0007669"/>
    <property type="project" value="UniProtKB-UniRule"/>
</dbReference>
<dbReference type="CDD" id="cd02573">
    <property type="entry name" value="PseudoU_synth_EcTruB"/>
    <property type="match status" value="1"/>
</dbReference>
<dbReference type="InterPro" id="IPR032819">
    <property type="entry name" value="TruB_C"/>
</dbReference>
<dbReference type="GO" id="GO:1990481">
    <property type="term" value="P:mRNA pseudouridine synthesis"/>
    <property type="evidence" value="ECO:0007669"/>
    <property type="project" value="TreeGrafter"/>
</dbReference>
<dbReference type="InterPro" id="IPR014780">
    <property type="entry name" value="tRNA_psdUridine_synth_TruB"/>
</dbReference>
<keyword evidence="3 5" id="KW-0819">tRNA processing</keyword>
<dbReference type="PANTHER" id="PTHR13767">
    <property type="entry name" value="TRNA-PSEUDOURIDINE SYNTHASE"/>
    <property type="match status" value="1"/>
</dbReference>
<comment type="catalytic activity">
    <reaction evidence="1 5">
        <text>uridine(55) in tRNA = pseudouridine(55) in tRNA</text>
        <dbReference type="Rhea" id="RHEA:42532"/>
        <dbReference type="Rhea" id="RHEA-COMP:10101"/>
        <dbReference type="Rhea" id="RHEA-COMP:10102"/>
        <dbReference type="ChEBI" id="CHEBI:65314"/>
        <dbReference type="ChEBI" id="CHEBI:65315"/>
        <dbReference type="EC" id="5.4.99.25"/>
    </reaction>
</comment>
<dbReference type="Pfam" id="PF16198">
    <property type="entry name" value="TruB_C_2"/>
    <property type="match status" value="1"/>
</dbReference>
<dbReference type="Pfam" id="PF01509">
    <property type="entry name" value="TruB_N"/>
    <property type="match status" value="1"/>
</dbReference>
<dbReference type="InterPro" id="IPR020103">
    <property type="entry name" value="PsdUridine_synth_cat_dom_sf"/>
</dbReference>
<sequence length="250" mass="27773">MEEKGYFVIDRYFDGLLRAAPEDYQGGIVMPVDKPYGWTSADVVRKIKFLAQKYFHRKNIKVGHAGTLDPLATGLLLVCMGKATKVAERLQGEKKEYIAKIRLGATTPSFDLEKEVDATYPFEHITLEMVKEKLGMLVGKQMQVPPLFSAKYVDGVRAYEKARAGEEVELKAAEITIYQIEATAFELPDLTVRISCSKGTYVRALARDIGVMLGSGAHLTGLVRSASGGFRLENALSMEQVSKIFKNNQQ</sequence>
<dbReference type="EMBL" id="JADINB010000130">
    <property type="protein sequence ID" value="MBO8429461.1"/>
    <property type="molecule type" value="Genomic_DNA"/>
</dbReference>
<evidence type="ECO:0000256" key="5">
    <source>
        <dbReference type="HAMAP-Rule" id="MF_01080"/>
    </source>
</evidence>
<evidence type="ECO:0000259" key="6">
    <source>
        <dbReference type="Pfam" id="PF01509"/>
    </source>
</evidence>
<dbReference type="GO" id="GO:0160148">
    <property type="term" value="F:tRNA pseudouridine(55) synthase activity"/>
    <property type="evidence" value="ECO:0007669"/>
    <property type="project" value="UniProtKB-EC"/>
</dbReference>
<evidence type="ECO:0000256" key="2">
    <source>
        <dbReference type="ARBA" id="ARBA00005642"/>
    </source>
</evidence>
<proteinExistence type="inferred from homology"/>
<dbReference type="SUPFAM" id="SSF55120">
    <property type="entry name" value="Pseudouridine synthase"/>
    <property type="match status" value="1"/>
</dbReference>
<evidence type="ECO:0000259" key="7">
    <source>
        <dbReference type="Pfam" id="PF16198"/>
    </source>
</evidence>
<keyword evidence="4 5" id="KW-0413">Isomerase</keyword>
<feature type="domain" description="Pseudouridine synthase II N-terminal" evidence="6">
    <location>
        <begin position="58"/>
        <end position="202"/>
    </location>
</feature>
<comment type="caution">
    <text evidence="8">The sequence shown here is derived from an EMBL/GenBank/DDBJ whole genome shotgun (WGS) entry which is preliminary data.</text>
</comment>
<evidence type="ECO:0000313" key="9">
    <source>
        <dbReference type="Proteomes" id="UP000823635"/>
    </source>
</evidence>
<dbReference type="InterPro" id="IPR002501">
    <property type="entry name" value="PsdUridine_synth_N"/>
</dbReference>
<dbReference type="Proteomes" id="UP000823635">
    <property type="component" value="Unassembled WGS sequence"/>
</dbReference>
<dbReference type="HAMAP" id="MF_01080">
    <property type="entry name" value="TruB_bact"/>
    <property type="match status" value="1"/>
</dbReference>
<dbReference type="Gene3D" id="3.30.2350.10">
    <property type="entry name" value="Pseudouridine synthase"/>
    <property type="match status" value="1"/>
</dbReference>